<sequence>MELRVIEDPKSSLVATLLRVTPACRIHTTLCAKYTYKSTAKCWYKIPATAALIQASLSVHAENGGLVSLTY</sequence>
<dbReference type="Proteomes" id="UP000012073">
    <property type="component" value="Unassembled WGS sequence"/>
</dbReference>
<protein>
    <submittedName>
        <fullName evidence="1">Uncharacterized protein</fullName>
    </submittedName>
</protein>
<keyword evidence="2" id="KW-1185">Reference proteome</keyword>
<dbReference type="GeneID" id="17321992"/>
<evidence type="ECO:0000313" key="1">
    <source>
        <dbReference type="EMBL" id="CDF34448.1"/>
    </source>
</evidence>
<accession>R7Q9J0</accession>
<dbReference type="EMBL" id="HG001693">
    <property type="protein sequence ID" value="CDF34448.1"/>
    <property type="molecule type" value="Genomic_DNA"/>
</dbReference>
<evidence type="ECO:0000313" key="2">
    <source>
        <dbReference type="Proteomes" id="UP000012073"/>
    </source>
</evidence>
<dbReference type="Gramene" id="CDF34448">
    <property type="protein sequence ID" value="CDF34448"/>
    <property type="gene ID" value="CHC_T00003145001"/>
</dbReference>
<proteinExistence type="predicted"/>
<reference evidence="2" key="1">
    <citation type="journal article" date="2013" name="Proc. Natl. Acad. Sci. U.S.A.">
        <title>Genome structure and metabolic features in the red seaweed Chondrus crispus shed light on evolution of the Archaeplastida.</title>
        <authorList>
            <person name="Collen J."/>
            <person name="Porcel B."/>
            <person name="Carre W."/>
            <person name="Ball S.G."/>
            <person name="Chaparro C."/>
            <person name="Tonon T."/>
            <person name="Barbeyron T."/>
            <person name="Michel G."/>
            <person name="Noel B."/>
            <person name="Valentin K."/>
            <person name="Elias M."/>
            <person name="Artiguenave F."/>
            <person name="Arun A."/>
            <person name="Aury J.M."/>
            <person name="Barbosa-Neto J.F."/>
            <person name="Bothwell J.H."/>
            <person name="Bouget F.Y."/>
            <person name="Brillet L."/>
            <person name="Cabello-Hurtado F."/>
            <person name="Capella-Gutierrez S."/>
            <person name="Charrier B."/>
            <person name="Cladiere L."/>
            <person name="Cock J.M."/>
            <person name="Coelho S.M."/>
            <person name="Colleoni C."/>
            <person name="Czjzek M."/>
            <person name="Da Silva C."/>
            <person name="Delage L."/>
            <person name="Denoeud F."/>
            <person name="Deschamps P."/>
            <person name="Dittami S.M."/>
            <person name="Gabaldon T."/>
            <person name="Gachon C.M."/>
            <person name="Groisillier A."/>
            <person name="Herve C."/>
            <person name="Jabbari K."/>
            <person name="Katinka M."/>
            <person name="Kloareg B."/>
            <person name="Kowalczyk N."/>
            <person name="Labadie K."/>
            <person name="Leblanc C."/>
            <person name="Lopez P.J."/>
            <person name="McLachlan D.H."/>
            <person name="Meslet-Cladiere L."/>
            <person name="Moustafa A."/>
            <person name="Nehr Z."/>
            <person name="Nyvall Collen P."/>
            <person name="Panaud O."/>
            <person name="Partensky F."/>
            <person name="Poulain J."/>
            <person name="Rensing S.A."/>
            <person name="Rousvoal S."/>
            <person name="Samson G."/>
            <person name="Symeonidi A."/>
            <person name="Weissenbach J."/>
            <person name="Zambounis A."/>
            <person name="Wincker P."/>
            <person name="Boyen C."/>
        </authorList>
    </citation>
    <scope>NUCLEOTIDE SEQUENCE [LARGE SCALE GENOMIC DNA]</scope>
    <source>
        <strain evidence="2">cv. Stackhouse</strain>
    </source>
</reference>
<gene>
    <name evidence="1" type="ORF">CHC_T00003145001</name>
</gene>
<organism evidence="1 2">
    <name type="scientific">Chondrus crispus</name>
    <name type="common">Carrageen Irish moss</name>
    <name type="synonym">Polymorpha crispa</name>
    <dbReference type="NCBI Taxonomy" id="2769"/>
    <lineage>
        <taxon>Eukaryota</taxon>
        <taxon>Rhodophyta</taxon>
        <taxon>Florideophyceae</taxon>
        <taxon>Rhodymeniophycidae</taxon>
        <taxon>Gigartinales</taxon>
        <taxon>Gigartinaceae</taxon>
        <taxon>Chondrus</taxon>
    </lineage>
</organism>
<dbReference type="KEGG" id="ccp:CHC_T00003145001"/>
<dbReference type="AlphaFoldDB" id="R7Q9J0"/>
<name>R7Q9J0_CHOCR</name>
<dbReference type="RefSeq" id="XP_005714267.1">
    <property type="nucleotide sequence ID" value="XM_005714210.1"/>
</dbReference>